<keyword evidence="6 12" id="KW-0067">ATP-binding</keyword>
<dbReference type="eggNOG" id="COG0055">
    <property type="taxonomic scope" value="Bacteria"/>
</dbReference>
<proteinExistence type="inferred from homology"/>
<keyword evidence="8 12" id="KW-0406">Ion transport</keyword>
<keyword evidence="11 12" id="KW-0066">ATP synthesis</keyword>
<evidence type="ECO:0000256" key="10">
    <source>
        <dbReference type="ARBA" id="ARBA00023196"/>
    </source>
</evidence>
<dbReference type="CDD" id="cd18110">
    <property type="entry name" value="ATP-synt_F1_beta_C"/>
    <property type="match status" value="1"/>
</dbReference>
<dbReference type="SUPFAM" id="SSF50615">
    <property type="entry name" value="N-terminal domain of alpha and beta subunits of F1 ATP synthase"/>
    <property type="match status" value="1"/>
</dbReference>
<dbReference type="EC" id="7.1.2.2" evidence="12"/>
<dbReference type="Proteomes" id="UP000198462">
    <property type="component" value="Unassembled WGS sequence"/>
</dbReference>
<feature type="domain" description="AAA+ ATPase" evidence="13">
    <location>
        <begin position="151"/>
        <end position="403"/>
    </location>
</feature>
<dbReference type="InterPro" id="IPR000194">
    <property type="entry name" value="ATPase_F1/V1/A1_a/bsu_nucl-bd"/>
</dbReference>
<dbReference type="SUPFAM" id="SSF47917">
    <property type="entry name" value="C-terminal domain of alpha and beta subunits of F1 ATP synthase"/>
    <property type="match status" value="1"/>
</dbReference>
<keyword evidence="15" id="KW-1185">Reference proteome</keyword>
<comment type="similarity">
    <text evidence="2 12">Belongs to the ATPase alpha/beta chains family.</text>
</comment>
<keyword evidence="5 12" id="KW-0375">Hydrogen ion transport</keyword>
<dbReference type="SUPFAM" id="SSF52540">
    <property type="entry name" value="P-loop containing nucleoside triphosphate hydrolases"/>
    <property type="match status" value="1"/>
</dbReference>
<dbReference type="STRING" id="1234595.C725_0674"/>
<dbReference type="EMBL" id="NFZT01000001">
    <property type="protein sequence ID" value="OWV32267.1"/>
    <property type="molecule type" value="Genomic_DNA"/>
</dbReference>
<keyword evidence="4 12" id="KW-0547">Nucleotide-binding</keyword>
<dbReference type="InterPro" id="IPR004100">
    <property type="entry name" value="ATPase_F1/V1/A1_a/bsu_N"/>
</dbReference>
<comment type="catalytic activity">
    <reaction evidence="12">
        <text>ATP + H2O + 4 H(+)(in) = ADP + phosphate + 5 H(+)(out)</text>
        <dbReference type="Rhea" id="RHEA:57720"/>
        <dbReference type="ChEBI" id="CHEBI:15377"/>
        <dbReference type="ChEBI" id="CHEBI:15378"/>
        <dbReference type="ChEBI" id="CHEBI:30616"/>
        <dbReference type="ChEBI" id="CHEBI:43474"/>
        <dbReference type="ChEBI" id="CHEBI:456216"/>
        <dbReference type="EC" id="7.1.2.2"/>
    </reaction>
</comment>
<comment type="caution">
    <text evidence="14">The sequence shown here is derived from an EMBL/GenBank/DDBJ whole genome shotgun (WGS) entry which is preliminary data.</text>
</comment>
<evidence type="ECO:0000256" key="5">
    <source>
        <dbReference type="ARBA" id="ARBA00022781"/>
    </source>
</evidence>
<dbReference type="PROSITE" id="PS00152">
    <property type="entry name" value="ATPASE_ALPHA_BETA"/>
    <property type="match status" value="1"/>
</dbReference>
<reference evidence="15" key="1">
    <citation type="submission" date="2017-05" db="EMBL/GenBank/DDBJ databases">
        <authorList>
            <person name="Lin X."/>
        </authorList>
    </citation>
    <scope>NUCLEOTIDE SEQUENCE [LARGE SCALE GENOMIC DNA]</scope>
    <source>
        <strain evidence="15">JLT2012</strain>
    </source>
</reference>
<dbReference type="FunFam" id="3.40.50.300:FF:000026">
    <property type="entry name" value="ATP synthase subunit beta"/>
    <property type="match status" value="1"/>
</dbReference>
<dbReference type="Gene3D" id="1.10.1140.10">
    <property type="entry name" value="Bovine Mitochondrial F1-atpase, Atp Synthase Beta Chain, Chain D, domain 3"/>
    <property type="match status" value="1"/>
</dbReference>
<dbReference type="InterPro" id="IPR055190">
    <property type="entry name" value="ATP-synt_VA_C"/>
</dbReference>
<keyword evidence="12" id="KW-1003">Cell membrane</keyword>
<dbReference type="InterPro" id="IPR027417">
    <property type="entry name" value="P-loop_NTPase"/>
</dbReference>
<sequence length="487" mass="52184">MATAAVQPTTNNIGRIAQVIGAVVDVQFDTELPEILSALETSNNGKRLVLEVAQHLGENMVRTIAMDGTDGLVRGQEVTDTGSQIRMPVGPETLGRIMNVVGEPIDERGPIEATQSAPIHAEAPLFIDQSTESSILVTGIKVIDLLAPYAKGGKIGLFGGAGVGKTVLIQELINNIAKGHGGTSVFAGVGERTREGNDLYHEFLDAGVIAKNEAGDAISEGSKVALVYGQMNEPPGARARVALSGLTIAEYFRDQEGQDVLFFVDNIFRFTQAGSEVSALLGRIPSAVGYQPTLATDMGNLQERITSTTKGSITSVQAIYVPADDLTDPAPATSFAHLDATTVLNRAISELGIYPAVDPLDSTSRVLEPRVVGQDHYETARAVQEILQKYKSLQDIIAILGMDELSEEDKLTVARARKIQRFLSQPFHVAEVFTNIPGKFVDLEDTIRSFKEVVEGKHDDLPEAAFYMVGGIDEAREKAQKMAADAA</sequence>
<dbReference type="CDD" id="cd01133">
    <property type="entry name" value="F1-ATPase_beta_CD"/>
    <property type="match status" value="1"/>
</dbReference>
<evidence type="ECO:0000256" key="12">
    <source>
        <dbReference type="HAMAP-Rule" id="MF_01347"/>
    </source>
</evidence>
<dbReference type="InterPro" id="IPR050053">
    <property type="entry name" value="ATPase_alpha/beta_chains"/>
</dbReference>
<keyword evidence="7 12" id="KW-1278">Translocase</keyword>
<evidence type="ECO:0000313" key="14">
    <source>
        <dbReference type="EMBL" id="OWV32267.1"/>
    </source>
</evidence>
<dbReference type="GO" id="GO:0005886">
    <property type="term" value="C:plasma membrane"/>
    <property type="evidence" value="ECO:0007669"/>
    <property type="project" value="UniProtKB-SubCell"/>
</dbReference>
<protein>
    <recommendedName>
        <fullName evidence="12">ATP synthase subunit beta</fullName>
        <ecNumber evidence="12">7.1.2.2</ecNumber>
    </recommendedName>
    <alternativeName>
        <fullName evidence="12">ATP synthase F1 sector subunit beta</fullName>
    </alternativeName>
    <alternativeName>
        <fullName evidence="12">F-ATPase subunit beta</fullName>
    </alternativeName>
</protein>
<dbReference type="Gene3D" id="2.40.10.170">
    <property type="match status" value="1"/>
</dbReference>
<dbReference type="Gene3D" id="3.40.50.300">
    <property type="entry name" value="P-loop containing nucleotide triphosphate hydrolases"/>
    <property type="match status" value="1"/>
</dbReference>
<dbReference type="GO" id="GO:0045259">
    <property type="term" value="C:proton-transporting ATP synthase complex"/>
    <property type="evidence" value="ECO:0007669"/>
    <property type="project" value="UniProtKB-KW"/>
</dbReference>
<dbReference type="GO" id="GO:0046933">
    <property type="term" value="F:proton-transporting ATP synthase activity, rotational mechanism"/>
    <property type="evidence" value="ECO:0007669"/>
    <property type="project" value="UniProtKB-UniRule"/>
</dbReference>
<evidence type="ECO:0000256" key="4">
    <source>
        <dbReference type="ARBA" id="ARBA00022741"/>
    </source>
</evidence>
<dbReference type="Pfam" id="PF00006">
    <property type="entry name" value="ATP-synt_ab"/>
    <property type="match status" value="1"/>
</dbReference>
<evidence type="ECO:0000313" key="15">
    <source>
        <dbReference type="Proteomes" id="UP000198462"/>
    </source>
</evidence>
<dbReference type="HAMAP" id="MF_01347">
    <property type="entry name" value="ATP_synth_beta_bact"/>
    <property type="match status" value="1"/>
</dbReference>
<dbReference type="SMART" id="SM00382">
    <property type="entry name" value="AAA"/>
    <property type="match status" value="1"/>
</dbReference>
<gene>
    <name evidence="12" type="primary">atpD</name>
    <name evidence="14" type="ORF">B5C34_01575</name>
</gene>
<dbReference type="PANTHER" id="PTHR15184:SF71">
    <property type="entry name" value="ATP SYNTHASE SUBUNIT BETA, MITOCHONDRIAL"/>
    <property type="match status" value="1"/>
</dbReference>
<dbReference type="InterPro" id="IPR024034">
    <property type="entry name" value="ATPase_F1/V1_b/a_C"/>
</dbReference>
<organism evidence="14 15">
    <name type="scientific">Pacificimonas flava</name>
    <dbReference type="NCBI Taxonomy" id="1234595"/>
    <lineage>
        <taxon>Bacteria</taxon>
        <taxon>Pseudomonadati</taxon>
        <taxon>Pseudomonadota</taxon>
        <taxon>Alphaproteobacteria</taxon>
        <taxon>Sphingomonadales</taxon>
        <taxon>Sphingosinicellaceae</taxon>
        <taxon>Pacificimonas</taxon>
    </lineage>
</organism>
<evidence type="ECO:0000256" key="3">
    <source>
        <dbReference type="ARBA" id="ARBA00022448"/>
    </source>
</evidence>
<evidence type="ECO:0000256" key="1">
    <source>
        <dbReference type="ARBA" id="ARBA00004370"/>
    </source>
</evidence>
<dbReference type="FunFam" id="2.40.10.170:FF:000004">
    <property type="entry name" value="ATP synthase subunit beta"/>
    <property type="match status" value="1"/>
</dbReference>
<evidence type="ECO:0000256" key="7">
    <source>
        <dbReference type="ARBA" id="ARBA00022967"/>
    </source>
</evidence>
<evidence type="ECO:0000256" key="8">
    <source>
        <dbReference type="ARBA" id="ARBA00023065"/>
    </source>
</evidence>
<evidence type="ECO:0000256" key="9">
    <source>
        <dbReference type="ARBA" id="ARBA00023136"/>
    </source>
</evidence>
<evidence type="ECO:0000256" key="6">
    <source>
        <dbReference type="ARBA" id="ARBA00022840"/>
    </source>
</evidence>
<dbReference type="PIRSF" id="PIRSF039072">
    <property type="entry name" value="ATPase_subunit_beta"/>
    <property type="match status" value="1"/>
</dbReference>
<feature type="binding site" evidence="12">
    <location>
        <begin position="159"/>
        <end position="166"/>
    </location>
    <ligand>
        <name>ATP</name>
        <dbReference type="ChEBI" id="CHEBI:30616"/>
    </ligand>
</feature>
<dbReference type="PANTHER" id="PTHR15184">
    <property type="entry name" value="ATP SYNTHASE"/>
    <property type="match status" value="1"/>
</dbReference>
<accession>A0A219B1P5</accession>
<keyword evidence="9 12" id="KW-0472">Membrane</keyword>
<dbReference type="RefSeq" id="WP_088711066.1">
    <property type="nucleotide sequence ID" value="NZ_NFZT01000001.1"/>
</dbReference>
<name>A0A219B1P5_9SPHN</name>
<dbReference type="Pfam" id="PF02874">
    <property type="entry name" value="ATP-synt_ab_N"/>
    <property type="match status" value="1"/>
</dbReference>
<evidence type="ECO:0000259" key="13">
    <source>
        <dbReference type="SMART" id="SM00382"/>
    </source>
</evidence>
<dbReference type="FunFam" id="1.10.1140.10:FF:000001">
    <property type="entry name" value="ATP synthase subunit beta"/>
    <property type="match status" value="1"/>
</dbReference>
<dbReference type="InterPro" id="IPR005722">
    <property type="entry name" value="ATP_synth_F1_bsu"/>
</dbReference>
<comment type="function">
    <text evidence="12">Produces ATP from ADP in the presence of a proton gradient across the membrane. The catalytic sites are hosted primarily by the beta subunits.</text>
</comment>
<dbReference type="CDD" id="cd18115">
    <property type="entry name" value="ATP-synt_F1_beta_N"/>
    <property type="match status" value="1"/>
</dbReference>
<evidence type="ECO:0000256" key="11">
    <source>
        <dbReference type="ARBA" id="ARBA00023310"/>
    </source>
</evidence>
<dbReference type="InterPro" id="IPR003593">
    <property type="entry name" value="AAA+_ATPase"/>
</dbReference>
<dbReference type="NCBIfam" id="TIGR01039">
    <property type="entry name" value="atpD"/>
    <property type="match status" value="1"/>
</dbReference>
<evidence type="ECO:0000256" key="2">
    <source>
        <dbReference type="ARBA" id="ARBA00008936"/>
    </source>
</evidence>
<dbReference type="InterPro" id="IPR036121">
    <property type="entry name" value="ATPase_F1/V1/A1_a/bsu_N_sf"/>
</dbReference>
<comment type="subcellular location">
    <subcellularLocation>
        <location evidence="12">Cell membrane</location>
        <topology evidence="12">Peripheral membrane protein</topology>
    </subcellularLocation>
    <subcellularLocation>
        <location evidence="1">Membrane</location>
    </subcellularLocation>
</comment>
<dbReference type="Pfam" id="PF22919">
    <property type="entry name" value="ATP-synt_VA_C"/>
    <property type="match status" value="1"/>
</dbReference>
<dbReference type="OrthoDB" id="9801639at2"/>
<keyword evidence="10 12" id="KW-0139">CF(1)</keyword>
<dbReference type="InterPro" id="IPR020003">
    <property type="entry name" value="ATPase_a/bsu_AS"/>
</dbReference>
<dbReference type="AlphaFoldDB" id="A0A219B1P5"/>
<keyword evidence="3 12" id="KW-0813">Transport</keyword>
<dbReference type="GO" id="GO:0005524">
    <property type="term" value="F:ATP binding"/>
    <property type="evidence" value="ECO:0007669"/>
    <property type="project" value="UniProtKB-UniRule"/>
</dbReference>